<comment type="caution">
    <text evidence="1">The sequence shown here is derived from an EMBL/GenBank/DDBJ whole genome shotgun (WGS) entry which is preliminary data.</text>
</comment>
<keyword evidence="2" id="KW-1185">Reference proteome</keyword>
<accession>A0AAN8R652</accession>
<proteinExistence type="predicted"/>
<name>A0AAN8R652_9TELE</name>
<dbReference type="Proteomes" id="UP001356427">
    <property type="component" value="Unassembled WGS sequence"/>
</dbReference>
<gene>
    <name evidence="1" type="ORF">J4Q44_G00042610</name>
</gene>
<sequence length="92" mass="10686">MIPPTAFGNDMLKIWTGTQKVFNCLFFIKLVCICEEDDDVSCCIFSKEFLNHLHCIFLFLCESNQPYHYKEHMGTRSREGDALSNLYQGLLL</sequence>
<reference evidence="1 2" key="1">
    <citation type="submission" date="2021-04" db="EMBL/GenBank/DDBJ databases">
        <authorList>
            <person name="De Guttry C."/>
            <person name="Zahm M."/>
            <person name="Klopp C."/>
            <person name="Cabau C."/>
            <person name="Louis A."/>
            <person name="Berthelot C."/>
            <person name="Parey E."/>
            <person name="Roest Crollius H."/>
            <person name="Montfort J."/>
            <person name="Robinson-Rechavi M."/>
            <person name="Bucao C."/>
            <person name="Bouchez O."/>
            <person name="Gislard M."/>
            <person name="Lluch J."/>
            <person name="Milhes M."/>
            <person name="Lampietro C."/>
            <person name="Lopez Roques C."/>
            <person name="Donnadieu C."/>
            <person name="Braasch I."/>
            <person name="Desvignes T."/>
            <person name="Postlethwait J."/>
            <person name="Bobe J."/>
            <person name="Wedekind C."/>
            <person name="Guiguen Y."/>
        </authorList>
    </citation>
    <scope>NUCLEOTIDE SEQUENCE [LARGE SCALE GENOMIC DNA]</scope>
    <source>
        <strain evidence="1">Cs_M1</strain>
        <tissue evidence="1">Blood</tissue>
    </source>
</reference>
<dbReference type="EMBL" id="JAGTTL010000003">
    <property type="protein sequence ID" value="KAK6324919.1"/>
    <property type="molecule type" value="Genomic_DNA"/>
</dbReference>
<protein>
    <submittedName>
        <fullName evidence="1">Uncharacterized protein</fullName>
    </submittedName>
</protein>
<evidence type="ECO:0000313" key="2">
    <source>
        <dbReference type="Proteomes" id="UP001356427"/>
    </source>
</evidence>
<dbReference type="AlphaFoldDB" id="A0AAN8R652"/>
<evidence type="ECO:0000313" key="1">
    <source>
        <dbReference type="EMBL" id="KAK6324919.1"/>
    </source>
</evidence>
<organism evidence="1 2">
    <name type="scientific">Coregonus suidteri</name>
    <dbReference type="NCBI Taxonomy" id="861788"/>
    <lineage>
        <taxon>Eukaryota</taxon>
        <taxon>Metazoa</taxon>
        <taxon>Chordata</taxon>
        <taxon>Craniata</taxon>
        <taxon>Vertebrata</taxon>
        <taxon>Euteleostomi</taxon>
        <taxon>Actinopterygii</taxon>
        <taxon>Neopterygii</taxon>
        <taxon>Teleostei</taxon>
        <taxon>Protacanthopterygii</taxon>
        <taxon>Salmoniformes</taxon>
        <taxon>Salmonidae</taxon>
        <taxon>Coregoninae</taxon>
        <taxon>Coregonus</taxon>
    </lineage>
</organism>